<evidence type="ECO:0000256" key="7">
    <source>
        <dbReference type="ARBA" id="ARBA00022833"/>
    </source>
</evidence>
<organism evidence="15 16">
    <name type="scientific">Orchesella dallaii</name>
    <dbReference type="NCBI Taxonomy" id="48710"/>
    <lineage>
        <taxon>Eukaryota</taxon>
        <taxon>Metazoa</taxon>
        <taxon>Ecdysozoa</taxon>
        <taxon>Arthropoda</taxon>
        <taxon>Hexapoda</taxon>
        <taxon>Collembola</taxon>
        <taxon>Entomobryomorpha</taxon>
        <taxon>Entomobryoidea</taxon>
        <taxon>Orchesellidae</taxon>
        <taxon>Orchesellinae</taxon>
        <taxon>Orchesella</taxon>
    </lineage>
</organism>
<dbReference type="InterPro" id="IPR002717">
    <property type="entry name" value="HAT_MYST-type"/>
</dbReference>
<evidence type="ECO:0000256" key="5">
    <source>
        <dbReference type="ARBA" id="ARBA00022723"/>
    </source>
</evidence>
<evidence type="ECO:0000256" key="3">
    <source>
        <dbReference type="ARBA" id="ARBA00013184"/>
    </source>
</evidence>
<protein>
    <recommendedName>
        <fullName evidence="3">histone acetyltransferase</fullName>
        <ecNumber evidence="3">2.3.1.48</ecNumber>
    </recommendedName>
</protein>
<dbReference type="SUPFAM" id="SSF55729">
    <property type="entry name" value="Acyl-CoA N-acyltransferases (Nat)"/>
    <property type="match status" value="1"/>
</dbReference>
<dbReference type="InterPro" id="IPR016197">
    <property type="entry name" value="Chromo-like_dom_sf"/>
</dbReference>
<evidence type="ECO:0000259" key="14">
    <source>
        <dbReference type="PROSITE" id="PS51726"/>
    </source>
</evidence>
<dbReference type="InterPro" id="IPR016181">
    <property type="entry name" value="Acyl_CoA_acyltransferase"/>
</dbReference>
<evidence type="ECO:0000256" key="6">
    <source>
        <dbReference type="ARBA" id="ARBA00022771"/>
    </source>
</evidence>
<dbReference type="InterPro" id="IPR050603">
    <property type="entry name" value="MYST_HAT"/>
</dbReference>
<keyword evidence="9" id="KW-0805">Transcription regulation</keyword>
<evidence type="ECO:0000256" key="12">
    <source>
        <dbReference type="ARBA" id="ARBA00023315"/>
    </source>
</evidence>
<evidence type="ECO:0000256" key="1">
    <source>
        <dbReference type="ARBA" id="ARBA00004123"/>
    </source>
</evidence>
<dbReference type="PANTHER" id="PTHR10615">
    <property type="entry name" value="HISTONE ACETYLTRANSFERASE"/>
    <property type="match status" value="1"/>
</dbReference>
<accession>A0ABP1R1X5</accession>
<keyword evidence="12" id="KW-0012">Acyltransferase</keyword>
<dbReference type="Proteomes" id="UP001642540">
    <property type="component" value="Unassembled WGS sequence"/>
</dbReference>
<keyword evidence="7" id="KW-0862">Zinc</keyword>
<dbReference type="PANTHER" id="PTHR10615:SF219">
    <property type="entry name" value="HISTONE ACETYLTRANSFERASE KAT5"/>
    <property type="match status" value="1"/>
</dbReference>
<reference evidence="15 16" key="1">
    <citation type="submission" date="2024-08" db="EMBL/GenBank/DDBJ databases">
        <authorList>
            <person name="Cucini C."/>
            <person name="Frati F."/>
        </authorList>
    </citation>
    <scope>NUCLEOTIDE SEQUENCE [LARGE SCALE GENOMIC DNA]</scope>
</reference>
<dbReference type="PROSITE" id="PS51726">
    <property type="entry name" value="MYST_HAT"/>
    <property type="match status" value="1"/>
</dbReference>
<name>A0ABP1R1X5_9HEXA</name>
<dbReference type="EMBL" id="CAXLJM020000053">
    <property type="protein sequence ID" value="CAL8117195.1"/>
    <property type="molecule type" value="Genomic_DNA"/>
</dbReference>
<proteinExistence type="inferred from homology"/>
<evidence type="ECO:0000256" key="13">
    <source>
        <dbReference type="SAM" id="MobiDB-lite"/>
    </source>
</evidence>
<sequence length="473" mass="54792">MERKSGMSEEDNFVEVFGDGVESLVNGCRLEVRMSTGDNWEMAEILHIRELDEYTRAYYVHYIGFNKRLDEWVLDENRLNLAKVLHPPKGGESATPVAIAASSAPPPTPPKKRKHNIVIIEDKASRDTTVDPSPGDTDDDDHSTSEVSRMPSLTRSYNSCGQQLLKNVPLIELGRHRIKPWYFSPYPDELVKNLECLFICEFCLKYVDSLPRLKRHLTKCLCKHPPGREIYRKGHVSFFEIDGRKDKVYTRNLCLLSKLFLDHKWVAFDTDIFLFYVMTIWDDRGCHLVGYFSKVKESVDNYNVACILTLPPYQRRGYGKLMIELSYELSKREGKLGAPEKPLSDFGLLSYRSYWSEKILDILCYRKCLSWTVKHEDNMDGEEADDMSRISIDRLCEMTGMKNEDVISTLRTLNVVNYSQGGYVIVLTEDRLRKYEQRMNQQTSGDGHDAPLKLDPTCLQWKGKHWLNWGRKL</sequence>
<evidence type="ECO:0000256" key="8">
    <source>
        <dbReference type="ARBA" id="ARBA00022990"/>
    </source>
</evidence>
<comment type="caution">
    <text evidence="15">The sequence shown here is derived from an EMBL/GenBank/DDBJ whole genome shotgun (WGS) entry which is preliminary data.</text>
</comment>
<comment type="subcellular location">
    <subcellularLocation>
        <location evidence="1">Nucleus</location>
    </subcellularLocation>
</comment>
<keyword evidence="10" id="KW-0804">Transcription</keyword>
<evidence type="ECO:0000256" key="11">
    <source>
        <dbReference type="ARBA" id="ARBA00023242"/>
    </source>
</evidence>
<dbReference type="Gene3D" id="1.10.10.10">
    <property type="entry name" value="Winged helix-like DNA-binding domain superfamily/Winged helix DNA-binding domain"/>
    <property type="match status" value="1"/>
</dbReference>
<keyword evidence="5" id="KW-0479">Metal-binding</keyword>
<feature type="region of interest" description="Disordered" evidence="13">
    <location>
        <begin position="124"/>
        <end position="153"/>
    </location>
</feature>
<dbReference type="Pfam" id="PF01853">
    <property type="entry name" value="MOZ_SAS"/>
    <property type="match status" value="1"/>
</dbReference>
<evidence type="ECO:0000256" key="4">
    <source>
        <dbReference type="ARBA" id="ARBA00022679"/>
    </source>
</evidence>
<dbReference type="Pfam" id="PF17772">
    <property type="entry name" value="zf-MYST"/>
    <property type="match status" value="1"/>
</dbReference>
<dbReference type="InterPro" id="IPR036388">
    <property type="entry name" value="WH-like_DNA-bd_sf"/>
</dbReference>
<keyword evidence="11" id="KW-0539">Nucleus</keyword>
<dbReference type="SUPFAM" id="SSF54160">
    <property type="entry name" value="Chromo domain-like"/>
    <property type="match status" value="1"/>
</dbReference>
<keyword evidence="6" id="KW-0863">Zinc-finger</keyword>
<evidence type="ECO:0000313" key="15">
    <source>
        <dbReference type="EMBL" id="CAL8117195.1"/>
    </source>
</evidence>
<dbReference type="EC" id="2.3.1.48" evidence="3"/>
<dbReference type="Pfam" id="PF11717">
    <property type="entry name" value="Tudor-knot"/>
    <property type="match status" value="1"/>
</dbReference>
<keyword evidence="4" id="KW-0808">Transferase</keyword>
<evidence type="ECO:0000256" key="10">
    <source>
        <dbReference type="ARBA" id="ARBA00023163"/>
    </source>
</evidence>
<evidence type="ECO:0000313" key="16">
    <source>
        <dbReference type="Proteomes" id="UP001642540"/>
    </source>
</evidence>
<dbReference type="Gene3D" id="3.40.630.30">
    <property type="match status" value="1"/>
</dbReference>
<keyword evidence="16" id="KW-1185">Reference proteome</keyword>
<dbReference type="InterPro" id="IPR040706">
    <property type="entry name" value="Zf-MYST"/>
</dbReference>
<feature type="domain" description="MYST-type HAT" evidence="14">
    <location>
        <begin position="163"/>
        <end position="463"/>
    </location>
</feature>
<evidence type="ECO:0000256" key="9">
    <source>
        <dbReference type="ARBA" id="ARBA00023015"/>
    </source>
</evidence>
<evidence type="ECO:0000256" key="2">
    <source>
        <dbReference type="ARBA" id="ARBA00010107"/>
    </source>
</evidence>
<dbReference type="CDD" id="cd04301">
    <property type="entry name" value="NAT_SF"/>
    <property type="match status" value="1"/>
</dbReference>
<dbReference type="Gene3D" id="3.30.60.60">
    <property type="entry name" value="N-acetyl transferase-like"/>
    <property type="match status" value="1"/>
</dbReference>
<dbReference type="Gene3D" id="2.30.30.140">
    <property type="match status" value="1"/>
</dbReference>
<keyword evidence="8" id="KW-0007">Acetylation</keyword>
<gene>
    <name evidence="15" type="ORF">ODALV1_LOCUS17579</name>
</gene>
<comment type="similarity">
    <text evidence="2">Belongs to the MYST (SAS/MOZ) family.</text>
</comment>
<dbReference type="InterPro" id="IPR025995">
    <property type="entry name" value="Tudor-knot"/>
</dbReference>